<evidence type="ECO:0000313" key="2">
    <source>
        <dbReference type="EnsemblMetazoa" id="G33030.1:cds"/>
    </source>
</evidence>
<keyword evidence="1" id="KW-0175">Coiled coil</keyword>
<dbReference type="EnsemblMetazoa" id="G33030.1">
    <property type="protein sequence ID" value="G33030.1:cds"/>
    <property type="gene ID" value="G33030"/>
</dbReference>
<organism evidence="2 3">
    <name type="scientific">Magallana gigas</name>
    <name type="common">Pacific oyster</name>
    <name type="synonym">Crassostrea gigas</name>
    <dbReference type="NCBI Taxonomy" id="29159"/>
    <lineage>
        <taxon>Eukaryota</taxon>
        <taxon>Metazoa</taxon>
        <taxon>Spiralia</taxon>
        <taxon>Lophotrochozoa</taxon>
        <taxon>Mollusca</taxon>
        <taxon>Bivalvia</taxon>
        <taxon>Autobranchia</taxon>
        <taxon>Pteriomorphia</taxon>
        <taxon>Ostreida</taxon>
        <taxon>Ostreoidea</taxon>
        <taxon>Ostreidae</taxon>
        <taxon>Magallana</taxon>
    </lineage>
</organism>
<dbReference type="AlphaFoldDB" id="A0A8W8MIK4"/>
<keyword evidence="3" id="KW-1185">Reference proteome</keyword>
<name>A0A8W8MIK4_MAGGI</name>
<accession>A0A8W8MIK4</accession>
<reference evidence="2" key="1">
    <citation type="submission" date="2022-08" db="UniProtKB">
        <authorList>
            <consortium name="EnsemblMetazoa"/>
        </authorList>
    </citation>
    <scope>IDENTIFICATION</scope>
    <source>
        <strain evidence="2">05x7-T-G4-1.051#20</strain>
    </source>
</reference>
<evidence type="ECO:0000313" key="3">
    <source>
        <dbReference type="Proteomes" id="UP000005408"/>
    </source>
</evidence>
<feature type="coiled-coil region" evidence="1">
    <location>
        <begin position="45"/>
        <end position="72"/>
    </location>
</feature>
<sequence length="436" mass="50250">MEDQLVENMEIDEDTCNYSSEEEDEVNELIREIFGDEESLEEEHEEEYEDGNEMWNETRENYEDEYSLLRERRFVVGEGALVSLIKRTTCEQCGEPIDPSTVVEVEKIPEGVNYKFLCCNGHPGKWISTAFYGGRSFISILLQLMVLLTGASWEKFALGAKFINLVVGSSRQFYKMQLQYRTAIEEKFQKHISEVYKKLGGLPLSVAVDVRFDSPGFCASRSTAVFMDSNTKAIIHMEVGDSREVDRHSSNMERLLIDRGLQHLLTASPLVIREIISDASRNIISLMKSEPYKHLQHSLDIWHKAKKLTTSLSDIAKKPGCRGLLQWIRPIVNHFWWCCSTCKGSVERLLKRWMGILYHINNKHVWAGGRMLKSYGYDAYHIRNMLAVMDHNNHLGRMPLVGQDGEVYAKGQVSRRTKQWVAYEEKAPKDFKYIPG</sequence>
<dbReference type="Proteomes" id="UP000005408">
    <property type="component" value="Unassembled WGS sequence"/>
</dbReference>
<evidence type="ECO:0000256" key="1">
    <source>
        <dbReference type="SAM" id="Coils"/>
    </source>
</evidence>
<dbReference type="PANTHER" id="PTHR31751:SF7">
    <property type="entry name" value="THAP-TYPE DOMAIN-CONTAINING PROTEIN"/>
    <property type="match status" value="1"/>
</dbReference>
<dbReference type="PANTHER" id="PTHR31751">
    <property type="entry name" value="SI:CH211-108C17.2-RELATED-RELATED"/>
    <property type="match status" value="1"/>
</dbReference>
<protein>
    <submittedName>
        <fullName evidence="2">Uncharacterized protein</fullName>
    </submittedName>
</protein>
<proteinExistence type="predicted"/>